<evidence type="ECO:0000313" key="5">
    <source>
        <dbReference type="Proteomes" id="UP000533017"/>
    </source>
</evidence>
<feature type="compositionally biased region" description="Low complexity" evidence="1">
    <location>
        <begin position="75"/>
        <end position="94"/>
    </location>
</feature>
<feature type="compositionally biased region" description="Low complexity" evidence="1">
    <location>
        <begin position="59"/>
        <end position="68"/>
    </location>
</feature>
<proteinExistence type="predicted"/>
<sequence>MADRATEALPGSWRDVPAPRRKQPPPSRRCRLKGCIFPARPDADTCVGHQDDDYIARPADADPAAIPDVWGGSGSSAPSQPQTPTSQPSTDRKG</sequence>
<dbReference type="STRING" id="504797.SAMN05421678_108242"/>
<dbReference type="EMBL" id="JACBZA010000001">
    <property type="protein sequence ID" value="NYH86656.1"/>
    <property type="molecule type" value="Genomic_DNA"/>
</dbReference>
<protein>
    <submittedName>
        <fullName evidence="3">Uncharacterized protein</fullName>
    </submittedName>
</protein>
<evidence type="ECO:0000313" key="4">
    <source>
        <dbReference type="Proteomes" id="UP000199052"/>
    </source>
</evidence>
<evidence type="ECO:0000313" key="3">
    <source>
        <dbReference type="EMBL" id="SFG78313.1"/>
    </source>
</evidence>
<accession>A0A1I2UMP5</accession>
<name>A0A1I2UMP5_9ACTN</name>
<feature type="region of interest" description="Disordered" evidence="1">
    <location>
        <begin position="1"/>
        <end position="30"/>
    </location>
</feature>
<organism evidence="3 4">
    <name type="scientific">Actinopolymorpha cephalotaxi</name>
    <dbReference type="NCBI Taxonomy" id="504797"/>
    <lineage>
        <taxon>Bacteria</taxon>
        <taxon>Bacillati</taxon>
        <taxon>Actinomycetota</taxon>
        <taxon>Actinomycetes</taxon>
        <taxon>Propionibacteriales</taxon>
        <taxon>Actinopolymorphaceae</taxon>
        <taxon>Actinopolymorpha</taxon>
    </lineage>
</organism>
<reference evidence="3 4" key="1">
    <citation type="submission" date="2016-10" db="EMBL/GenBank/DDBJ databases">
        <authorList>
            <person name="de Groot N.N."/>
        </authorList>
    </citation>
    <scope>NUCLEOTIDE SEQUENCE [LARGE SCALE GENOMIC DNA]</scope>
    <source>
        <strain evidence="3 4">CPCC 202808</strain>
    </source>
</reference>
<feature type="compositionally biased region" description="Basic residues" evidence="1">
    <location>
        <begin position="19"/>
        <end position="30"/>
    </location>
</feature>
<gene>
    <name evidence="2" type="ORF">FHR37_005507</name>
    <name evidence="3" type="ORF">SAMN05421678_108242</name>
</gene>
<dbReference type="Proteomes" id="UP000533017">
    <property type="component" value="Unassembled WGS sequence"/>
</dbReference>
<keyword evidence="5" id="KW-1185">Reference proteome</keyword>
<dbReference type="AlphaFoldDB" id="A0A1I2UMP5"/>
<feature type="region of interest" description="Disordered" evidence="1">
    <location>
        <begin position="59"/>
        <end position="94"/>
    </location>
</feature>
<reference evidence="2 5" key="2">
    <citation type="submission" date="2020-07" db="EMBL/GenBank/DDBJ databases">
        <title>Sequencing the genomes of 1000 actinobacteria strains.</title>
        <authorList>
            <person name="Klenk H.-P."/>
        </authorList>
    </citation>
    <scope>NUCLEOTIDE SEQUENCE [LARGE SCALE GENOMIC DNA]</scope>
    <source>
        <strain evidence="2 5">DSM 45117</strain>
    </source>
</reference>
<evidence type="ECO:0000256" key="1">
    <source>
        <dbReference type="SAM" id="MobiDB-lite"/>
    </source>
</evidence>
<evidence type="ECO:0000313" key="2">
    <source>
        <dbReference type="EMBL" id="NYH86656.1"/>
    </source>
</evidence>
<dbReference type="EMBL" id="FOOI01000008">
    <property type="protein sequence ID" value="SFG78313.1"/>
    <property type="molecule type" value="Genomic_DNA"/>
</dbReference>
<dbReference type="RefSeq" id="WP_092884027.1">
    <property type="nucleotide sequence ID" value="NZ_FOOI01000008.1"/>
</dbReference>
<dbReference type="Proteomes" id="UP000199052">
    <property type="component" value="Unassembled WGS sequence"/>
</dbReference>